<dbReference type="CDD" id="cd00165">
    <property type="entry name" value="S4"/>
    <property type="match status" value="1"/>
</dbReference>
<keyword evidence="3 7" id="KW-0694">RNA-binding</keyword>
<evidence type="ECO:0000256" key="2">
    <source>
        <dbReference type="ARBA" id="ARBA00022730"/>
    </source>
</evidence>
<dbReference type="NCBIfam" id="NF003717">
    <property type="entry name" value="PRK05327.1"/>
    <property type="match status" value="1"/>
</dbReference>
<dbReference type="Pfam" id="PF00163">
    <property type="entry name" value="Ribosomal_S4"/>
    <property type="match status" value="1"/>
</dbReference>
<dbReference type="InterPro" id="IPR005709">
    <property type="entry name" value="Ribosomal_uS4_bac-type"/>
</dbReference>
<dbReference type="GO" id="GO:0003735">
    <property type="term" value="F:structural constituent of ribosome"/>
    <property type="evidence" value="ECO:0007669"/>
    <property type="project" value="InterPro"/>
</dbReference>
<dbReference type="HAMAP" id="MF_01306_B">
    <property type="entry name" value="Ribosomal_uS4_B"/>
    <property type="match status" value="1"/>
</dbReference>
<dbReference type="GO" id="GO:0019843">
    <property type="term" value="F:rRNA binding"/>
    <property type="evidence" value="ECO:0007669"/>
    <property type="project" value="UniProtKB-UniRule"/>
</dbReference>
<evidence type="ECO:0000256" key="4">
    <source>
        <dbReference type="ARBA" id="ARBA00022980"/>
    </source>
</evidence>
<dbReference type="RefSeq" id="WP_090733107.1">
    <property type="nucleotide sequence ID" value="NZ_CP177219.1"/>
</dbReference>
<dbReference type="PROSITE" id="PS00632">
    <property type="entry name" value="RIBOSOMAL_S4"/>
    <property type="match status" value="1"/>
</dbReference>
<evidence type="ECO:0000256" key="5">
    <source>
        <dbReference type="ARBA" id="ARBA00023274"/>
    </source>
</evidence>
<keyword evidence="4 7" id="KW-0689">Ribosomal protein</keyword>
<dbReference type="InterPro" id="IPR022801">
    <property type="entry name" value="Ribosomal_uS4"/>
</dbReference>
<dbReference type="Proteomes" id="UP000199180">
    <property type="component" value="Unassembled WGS sequence"/>
</dbReference>
<dbReference type="Gene3D" id="1.10.1050.10">
    <property type="entry name" value="Ribosomal Protein S4 Delta 41, Chain A, domain 1"/>
    <property type="match status" value="1"/>
</dbReference>
<dbReference type="GO" id="GO:0015935">
    <property type="term" value="C:small ribosomal subunit"/>
    <property type="evidence" value="ECO:0007669"/>
    <property type="project" value="InterPro"/>
</dbReference>
<dbReference type="NCBIfam" id="TIGR01017">
    <property type="entry name" value="rpsD_bact"/>
    <property type="match status" value="1"/>
</dbReference>
<reference evidence="12 13" key="1">
    <citation type="submission" date="2016-10" db="EMBL/GenBank/DDBJ databases">
        <authorList>
            <person name="de Groot N.N."/>
        </authorList>
    </citation>
    <scope>NUCLEOTIDE SEQUENCE [LARGE SCALE GENOMIC DNA]</scope>
    <source>
        <strain evidence="12 13">DSM 17862</strain>
    </source>
</reference>
<keyword evidence="2 7" id="KW-0699">rRNA-binding</keyword>
<keyword evidence="5 7" id="KW-0687">Ribonucleoprotein</keyword>
<dbReference type="InterPro" id="IPR001912">
    <property type="entry name" value="Ribosomal_uS4_N"/>
</dbReference>
<accession>A0A1I0C462</accession>
<dbReference type="SMART" id="SM00363">
    <property type="entry name" value="S4"/>
    <property type="match status" value="1"/>
</dbReference>
<dbReference type="Gene3D" id="3.10.290.10">
    <property type="entry name" value="RNA-binding S4 domain"/>
    <property type="match status" value="1"/>
</dbReference>
<dbReference type="EMBL" id="FOHO01000003">
    <property type="protein sequence ID" value="SET13938.1"/>
    <property type="molecule type" value="Genomic_DNA"/>
</dbReference>
<organism evidence="12 13">
    <name type="scientific">Paracoccus homiensis</name>
    <dbReference type="NCBI Taxonomy" id="364199"/>
    <lineage>
        <taxon>Bacteria</taxon>
        <taxon>Pseudomonadati</taxon>
        <taxon>Pseudomonadota</taxon>
        <taxon>Alphaproteobacteria</taxon>
        <taxon>Rhodobacterales</taxon>
        <taxon>Paracoccaceae</taxon>
        <taxon>Paracoccus</taxon>
    </lineage>
</organism>
<evidence type="ECO:0000256" key="7">
    <source>
        <dbReference type="HAMAP-Rule" id="MF_01306"/>
    </source>
</evidence>
<dbReference type="PROSITE" id="PS50889">
    <property type="entry name" value="S4"/>
    <property type="match status" value="1"/>
</dbReference>
<gene>
    <name evidence="7" type="primary">rpsD</name>
    <name evidence="12" type="ORF">SAMN04489858_103157</name>
</gene>
<sequence>MSKRTSAKYKIDRRMGENIWGRAKSPVNRREYGPGQHGQRRKQKLSDFGTQLRAKQKLKGYYGDLTEKQFRRIYAEAERVKGDTGENLIGLLERRLDAVVYRAKFVATIFAARQFVNHGHVEVNGQRVNIPSYRVKEGDVISIRERSRQLAIVLEAVALPERDVPDYVEADHSKMTATFVRTPTLGDVPYAVQMEPNLVVEFYAKN</sequence>
<dbReference type="SUPFAM" id="SSF55174">
    <property type="entry name" value="Alpha-L RNA-binding motif"/>
    <property type="match status" value="1"/>
</dbReference>
<protein>
    <recommendedName>
        <fullName evidence="6 7">Small ribosomal subunit protein uS4</fullName>
    </recommendedName>
</protein>
<evidence type="ECO:0000259" key="10">
    <source>
        <dbReference type="SMART" id="SM00363"/>
    </source>
</evidence>
<evidence type="ECO:0000256" key="6">
    <source>
        <dbReference type="ARBA" id="ARBA00035254"/>
    </source>
</evidence>
<dbReference type="InterPro" id="IPR018079">
    <property type="entry name" value="Ribosomal_uS4_CS"/>
</dbReference>
<dbReference type="PANTHER" id="PTHR11831:SF4">
    <property type="entry name" value="SMALL RIBOSOMAL SUBUNIT PROTEIN US4M"/>
    <property type="match status" value="1"/>
</dbReference>
<dbReference type="GO" id="GO:0006412">
    <property type="term" value="P:translation"/>
    <property type="evidence" value="ECO:0007669"/>
    <property type="project" value="UniProtKB-UniRule"/>
</dbReference>
<feature type="domain" description="RNA-binding S4" evidence="10">
    <location>
        <begin position="94"/>
        <end position="158"/>
    </location>
</feature>
<evidence type="ECO:0000313" key="13">
    <source>
        <dbReference type="Proteomes" id="UP000199180"/>
    </source>
</evidence>
<comment type="similarity">
    <text evidence="1 7 8">Belongs to the universal ribosomal protein uS4 family.</text>
</comment>
<dbReference type="GO" id="GO:0042274">
    <property type="term" value="P:ribosomal small subunit biogenesis"/>
    <property type="evidence" value="ECO:0007669"/>
    <property type="project" value="TreeGrafter"/>
</dbReference>
<dbReference type="OrthoDB" id="9803672at2"/>
<dbReference type="InterPro" id="IPR036986">
    <property type="entry name" value="S4_RNA-bd_sf"/>
</dbReference>
<evidence type="ECO:0000256" key="8">
    <source>
        <dbReference type="RuleBase" id="RU003699"/>
    </source>
</evidence>
<dbReference type="FunFam" id="3.10.290.10:FF:000001">
    <property type="entry name" value="30S ribosomal protein S4"/>
    <property type="match status" value="1"/>
</dbReference>
<feature type="region of interest" description="Disordered" evidence="9">
    <location>
        <begin position="20"/>
        <end position="47"/>
    </location>
</feature>
<evidence type="ECO:0000256" key="3">
    <source>
        <dbReference type="ARBA" id="ARBA00022884"/>
    </source>
</evidence>
<dbReference type="STRING" id="364199.SAMN04489858_103157"/>
<proteinExistence type="inferred from homology"/>
<evidence type="ECO:0000313" key="12">
    <source>
        <dbReference type="EMBL" id="SET13938.1"/>
    </source>
</evidence>
<comment type="subunit">
    <text evidence="7">Part of the 30S ribosomal subunit. Contacts protein S5. The interaction surface between S4 and S5 is involved in control of translational fidelity.</text>
</comment>
<dbReference type="Pfam" id="PF01479">
    <property type="entry name" value="S4"/>
    <property type="match status" value="1"/>
</dbReference>
<dbReference type="PANTHER" id="PTHR11831">
    <property type="entry name" value="30S 40S RIBOSOMAL PROTEIN"/>
    <property type="match status" value="1"/>
</dbReference>
<evidence type="ECO:0000256" key="9">
    <source>
        <dbReference type="SAM" id="MobiDB-lite"/>
    </source>
</evidence>
<evidence type="ECO:0000259" key="11">
    <source>
        <dbReference type="SMART" id="SM01390"/>
    </source>
</evidence>
<dbReference type="SMART" id="SM01390">
    <property type="entry name" value="Ribosomal_S4"/>
    <property type="match status" value="1"/>
</dbReference>
<feature type="domain" description="Small ribosomal subunit protein uS4 N-terminal" evidence="11">
    <location>
        <begin position="3"/>
        <end position="93"/>
    </location>
</feature>
<comment type="function">
    <text evidence="7">With S5 and S12 plays an important role in translational accuracy.</text>
</comment>
<dbReference type="InterPro" id="IPR002942">
    <property type="entry name" value="S4_RNA-bd"/>
</dbReference>
<evidence type="ECO:0000256" key="1">
    <source>
        <dbReference type="ARBA" id="ARBA00007465"/>
    </source>
</evidence>
<keyword evidence="13" id="KW-1185">Reference proteome</keyword>
<comment type="function">
    <text evidence="7">One of the primary rRNA binding proteins, it binds directly to 16S rRNA where it nucleates assembly of the body of the 30S subunit.</text>
</comment>
<dbReference type="AlphaFoldDB" id="A0A1I0C462"/>
<name>A0A1I0C462_9RHOB</name>